<dbReference type="InterPro" id="IPR007630">
    <property type="entry name" value="RNA_pol_sigma70_r4"/>
</dbReference>
<dbReference type="SUPFAM" id="SSF88659">
    <property type="entry name" value="Sigma3 and sigma4 domains of RNA polymerase sigma factors"/>
    <property type="match status" value="1"/>
</dbReference>
<evidence type="ECO:0000313" key="4">
    <source>
        <dbReference type="Proteomes" id="UP000313849"/>
    </source>
</evidence>
<name>A0A5C5BED0_9MICO</name>
<reference evidence="3 4" key="1">
    <citation type="submission" date="2019-06" db="EMBL/GenBank/DDBJ databases">
        <title>Draft genome sequence of Miniimonas arenae KCTC 19750T isolated from sea sand.</title>
        <authorList>
            <person name="Park S.-J."/>
        </authorList>
    </citation>
    <scope>NUCLEOTIDE SEQUENCE [LARGE SCALE GENOMIC DNA]</scope>
    <source>
        <strain evidence="3 4">KCTC 19750</strain>
    </source>
</reference>
<organism evidence="3 4">
    <name type="scientific">Miniimonas arenae</name>
    <dbReference type="NCBI Taxonomy" id="676201"/>
    <lineage>
        <taxon>Bacteria</taxon>
        <taxon>Bacillati</taxon>
        <taxon>Actinomycetota</taxon>
        <taxon>Actinomycetes</taxon>
        <taxon>Micrococcales</taxon>
        <taxon>Beutenbergiaceae</taxon>
        <taxon>Miniimonas</taxon>
    </lineage>
</organism>
<feature type="domain" description="RNA polymerase sigma-70 region 4" evidence="2">
    <location>
        <begin position="92"/>
        <end position="140"/>
    </location>
</feature>
<evidence type="ECO:0000259" key="2">
    <source>
        <dbReference type="Pfam" id="PF04545"/>
    </source>
</evidence>
<feature type="compositionally biased region" description="Gly residues" evidence="1">
    <location>
        <begin position="1"/>
        <end position="11"/>
    </location>
</feature>
<accession>A0A5C5BED0</accession>
<dbReference type="CDD" id="cd06171">
    <property type="entry name" value="Sigma70_r4"/>
    <property type="match status" value="1"/>
</dbReference>
<comment type="caution">
    <text evidence="3">The sequence shown here is derived from an EMBL/GenBank/DDBJ whole genome shotgun (WGS) entry which is preliminary data.</text>
</comment>
<evidence type="ECO:0000256" key="1">
    <source>
        <dbReference type="SAM" id="MobiDB-lite"/>
    </source>
</evidence>
<gene>
    <name evidence="3" type="ORF">FH969_07005</name>
</gene>
<dbReference type="AlphaFoldDB" id="A0A5C5BED0"/>
<protein>
    <submittedName>
        <fullName evidence="3">Sigma-70 family RNA polymerase sigma factor</fullName>
    </submittedName>
</protein>
<sequence length="150" mass="15479">MTPSGAVGGAGRLARPTTAEPGRSRSRSGGAAAGPAPPGERHRRGAQHQEHGREGDEQPWAVAAALVPHDGGPPPGDEDAARVVDAVVVSSAIAELGEPQATIMALAFYDDLTQQQIAARTGLPLGTVKSHMRRSLIRLRSSLEVTDGTP</sequence>
<dbReference type="Proteomes" id="UP000313849">
    <property type="component" value="Unassembled WGS sequence"/>
</dbReference>
<dbReference type="GO" id="GO:0003700">
    <property type="term" value="F:DNA-binding transcription factor activity"/>
    <property type="evidence" value="ECO:0007669"/>
    <property type="project" value="InterPro"/>
</dbReference>
<dbReference type="GO" id="GO:0006352">
    <property type="term" value="P:DNA-templated transcription initiation"/>
    <property type="evidence" value="ECO:0007669"/>
    <property type="project" value="InterPro"/>
</dbReference>
<dbReference type="EMBL" id="VENP01000020">
    <property type="protein sequence ID" value="TNU74858.1"/>
    <property type="molecule type" value="Genomic_DNA"/>
</dbReference>
<dbReference type="Gene3D" id="1.10.10.10">
    <property type="entry name" value="Winged helix-like DNA-binding domain superfamily/Winged helix DNA-binding domain"/>
    <property type="match status" value="1"/>
</dbReference>
<feature type="compositionally biased region" description="Basic and acidic residues" evidence="1">
    <location>
        <begin position="47"/>
        <end position="56"/>
    </location>
</feature>
<dbReference type="InterPro" id="IPR013324">
    <property type="entry name" value="RNA_pol_sigma_r3/r4-like"/>
</dbReference>
<dbReference type="OrthoDB" id="5243766at2"/>
<proteinExistence type="predicted"/>
<dbReference type="Pfam" id="PF04545">
    <property type="entry name" value="Sigma70_r4"/>
    <property type="match status" value="1"/>
</dbReference>
<dbReference type="InterPro" id="IPR036388">
    <property type="entry name" value="WH-like_DNA-bd_sf"/>
</dbReference>
<evidence type="ECO:0000313" key="3">
    <source>
        <dbReference type="EMBL" id="TNU74858.1"/>
    </source>
</evidence>
<keyword evidence="4" id="KW-1185">Reference proteome</keyword>
<feature type="region of interest" description="Disordered" evidence="1">
    <location>
        <begin position="1"/>
        <end position="60"/>
    </location>
</feature>